<name>A0A367L9R8_9HYPO</name>
<keyword evidence="2" id="KW-1185">Reference proteome</keyword>
<sequence length="101" mass="11709">MIWEGIHAQSPIGIVIAARELGKSDFLSVGHDFSMRKNVGKKWRQLKKNWRQERWENPPSFIDNFSGIKTCTCQSDRSDRSDPMTPAMTAMTRPLWPLLYL</sequence>
<gene>
    <name evidence="1" type="ORF">L249_7367</name>
</gene>
<accession>A0A367L9R8</accession>
<protein>
    <submittedName>
        <fullName evidence="1">Uncharacterized protein</fullName>
    </submittedName>
</protein>
<evidence type="ECO:0000313" key="2">
    <source>
        <dbReference type="Proteomes" id="UP000253664"/>
    </source>
</evidence>
<organism evidence="1 2">
    <name type="scientific">Ophiocordyceps polyrhachis-furcata BCC 54312</name>
    <dbReference type="NCBI Taxonomy" id="1330021"/>
    <lineage>
        <taxon>Eukaryota</taxon>
        <taxon>Fungi</taxon>
        <taxon>Dikarya</taxon>
        <taxon>Ascomycota</taxon>
        <taxon>Pezizomycotina</taxon>
        <taxon>Sordariomycetes</taxon>
        <taxon>Hypocreomycetidae</taxon>
        <taxon>Hypocreales</taxon>
        <taxon>Ophiocordycipitaceae</taxon>
        <taxon>Ophiocordyceps</taxon>
    </lineage>
</organism>
<proteinExistence type="predicted"/>
<reference evidence="1 2" key="1">
    <citation type="journal article" date="2015" name="BMC Genomics">
        <title>Insights from the genome of Ophiocordyceps polyrhachis-furcata to pathogenicity and host specificity in insect fungi.</title>
        <authorList>
            <person name="Wichadakul D."/>
            <person name="Kobmoo N."/>
            <person name="Ingsriswang S."/>
            <person name="Tangphatsornruang S."/>
            <person name="Chantasingh D."/>
            <person name="Luangsa-ard J.J."/>
            <person name="Eurwilaichitr L."/>
        </authorList>
    </citation>
    <scope>NUCLEOTIDE SEQUENCE [LARGE SCALE GENOMIC DNA]</scope>
    <source>
        <strain evidence="1 2">BCC 54312</strain>
    </source>
</reference>
<dbReference type="Proteomes" id="UP000253664">
    <property type="component" value="Unassembled WGS sequence"/>
</dbReference>
<dbReference type="EMBL" id="LKCN02000010">
    <property type="protein sequence ID" value="RCI11167.1"/>
    <property type="molecule type" value="Genomic_DNA"/>
</dbReference>
<evidence type="ECO:0000313" key="1">
    <source>
        <dbReference type="EMBL" id="RCI11167.1"/>
    </source>
</evidence>
<comment type="caution">
    <text evidence="1">The sequence shown here is derived from an EMBL/GenBank/DDBJ whole genome shotgun (WGS) entry which is preliminary data.</text>
</comment>
<dbReference type="AlphaFoldDB" id="A0A367L9R8"/>